<proteinExistence type="inferred from homology"/>
<keyword evidence="5 8" id="KW-0460">Magnesium</keyword>
<dbReference type="GO" id="GO:0005525">
    <property type="term" value="F:GTP binding"/>
    <property type="evidence" value="ECO:0007669"/>
    <property type="project" value="UniProtKB-UniRule"/>
</dbReference>
<comment type="cofactor">
    <cofactor evidence="8">
        <name>Mg(2+)</name>
        <dbReference type="ChEBI" id="CHEBI:18420"/>
    </cofactor>
</comment>
<comment type="catalytic activity">
    <reaction evidence="8">
        <text>Mo-molybdopterin + GTP + H(+) = Mo-molybdopterin guanine dinucleotide + diphosphate</text>
        <dbReference type="Rhea" id="RHEA:34243"/>
        <dbReference type="ChEBI" id="CHEBI:15378"/>
        <dbReference type="ChEBI" id="CHEBI:33019"/>
        <dbReference type="ChEBI" id="CHEBI:37565"/>
        <dbReference type="ChEBI" id="CHEBI:71302"/>
        <dbReference type="ChEBI" id="CHEBI:71310"/>
        <dbReference type="EC" id="2.7.7.77"/>
    </reaction>
</comment>
<feature type="binding site" evidence="8">
    <location>
        <position position="20"/>
    </location>
    <ligand>
        <name>GTP</name>
        <dbReference type="ChEBI" id="CHEBI:37565"/>
    </ligand>
</feature>
<keyword evidence="1 8" id="KW-0963">Cytoplasm</keyword>
<evidence type="ECO:0000256" key="5">
    <source>
        <dbReference type="ARBA" id="ARBA00022842"/>
    </source>
</evidence>
<dbReference type="GO" id="GO:0005737">
    <property type="term" value="C:cytoplasm"/>
    <property type="evidence" value="ECO:0007669"/>
    <property type="project" value="UniProtKB-SubCell"/>
</dbReference>
<keyword evidence="7 8" id="KW-0501">Molybdenum cofactor biosynthesis</keyword>
<dbReference type="Gene3D" id="3.90.550.10">
    <property type="entry name" value="Spore Coat Polysaccharide Biosynthesis Protein SpsA, Chain A"/>
    <property type="match status" value="1"/>
</dbReference>
<evidence type="ECO:0000256" key="8">
    <source>
        <dbReference type="HAMAP-Rule" id="MF_00316"/>
    </source>
</evidence>
<reference evidence="10 11" key="1">
    <citation type="submission" date="2018-08" db="EMBL/GenBank/DDBJ databases">
        <title>Bacillus jemisoniae sp. nov., Bacillus chryseoplanitiae sp. nov., Bacillus resnikiae sp. nov., and Bacillus frankliniae sp. nov., isolated from Viking spacecraft and associated surfaces.</title>
        <authorList>
            <person name="Seuylemezian A."/>
            <person name="Vaishampayan P."/>
        </authorList>
    </citation>
    <scope>NUCLEOTIDE SEQUENCE [LARGE SCALE GENOMIC DNA]</scope>
    <source>
        <strain evidence="10 11">MA001</strain>
    </source>
</reference>
<dbReference type="CDD" id="cd02503">
    <property type="entry name" value="MobA"/>
    <property type="match status" value="1"/>
</dbReference>
<evidence type="ECO:0000313" key="11">
    <source>
        <dbReference type="Proteomes" id="UP000266016"/>
    </source>
</evidence>
<dbReference type="Pfam" id="PF12804">
    <property type="entry name" value="NTP_transf_3"/>
    <property type="match status" value="1"/>
</dbReference>
<dbReference type="EMBL" id="QWVS01000018">
    <property type="protein sequence ID" value="RID85459.1"/>
    <property type="molecule type" value="Genomic_DNA"/>
</dbReference>
<keyword evidence="11" id="KW-1185">Reference proteome</keyword>
<dbReference type="GO" id="GO:0061603">
    <property type="term" value="F:molybdenum cofactor guanylyltransferase activity"/>
    <property type="evidence" value="ECO:0007669"/>
    <property type="project" value="UniProtKB-EC"/>
</dbReference>
<evidence type="ECO:0000259" key="9">
    <source>
        <dbReference type="Pfam" id="PF12804"/>
    </source>
</evidence>
<evidence type="ECO:0000256" key="7">
    <source>
        <dbReference type="ARBA" id="ARBA00023150"/>
    </source>
</evidence>
<accession>A0A398B5U7</accession>
<feature type="binding site" evidence="8">
    <location>
        <position position="100"/>
    </location>
    <ligand>
        <name>Mg(2+)</name>
        <dbReference type="ChEBI" id="CHEBI:18420"/>
    </ligand>
</feature>
<keyword evidence="4 8" id="KW-0547">Nucleotide-binding</keyword>
<dbReference type="GO" id="GO:0006777">
    <property type="term" value="P:Mo-molybdopterin cofactor biosynthetic process"/>
    <property type="evidence" value="ECO:0007669"/>
    <property type="project" value="UniProtKB-KW"/>
</dbReference>
<dbReference type="InterPro" id="IPR025877">
    <property type="entry name" value="MobA-like_NTP_Trfase"/>
</dbReference>
<evidence type="ECO:0000313" key="10">
    <source>
        <dbReference type="EMBL" id="RID85459.1"/>
    </source>
</evidence>
<dbReference type="InterPro" id="IPR013482">
    <property type="entry name" value="Molybde_CF_guanTrfase"/>
</dbReference>
<comment type="caution">
    <text evidence="8">Lacks conserved residue(s) required for the propagation of feature annotation.</text>
</comment>
<keyword evidence="3 8" id="KW-0479">Metal-binding</keyword>
<keyword evidence="6 8" id="KW-0342">GTP-binding</keyword>
<feature type="binding site" evidence="8">
    <location>
        <begin position="8"/>
        <end position="10"/>
    </location>
    <ligand>
        <name>GTP</name>
        <dbReference type="ChEBI" id="CHEBI:37565"/>
    </ligand>
</feature>
<keyword evidence="10" id="KW-0548">Nucleotidyltransferase</keyword>
<comment type="subcellular location">
    <subcellularLocation>
        <location evidence="8">Cytoplasm</location>
    </subcellularLocation>
</comment>
<dbReference type="RefSeq" id="WP_119117355.1">
    <property type="nucleotide sequence ID" value="NZ_QWVS01000018.1"/>
</dbReference>
<dbReference type="PANTHER" id="PTHR19136:SF81">
    <property type="entry name" value="MOLYBDENUM COFACTOR GUANYLYLTRANSFERASE"/>
    <property type="match status" value="1"/>
</dbReference>
<dbReference type="AlphaFoldDB" id="A0A398B5U7"/>
<dbReference type="EC" id="2.7.7.77" evidence="8"/>
<comment type="function">
    <text evidence="8">Transfers a GMP moiety from GTP to Mo-molybdopterin (Mo-MPT) cofactor (Moco or molybdenum cofactor) to form Mo-molybdopterin guanine dinucleotide (Mo-MGD) cofactor.</text>
</comment>
<comment type="similarity">
    <text evidence="8">Belongs to the MobA family.</text>
</comment>
<sequence>MKIAGVILAGGKSSRYGKPKMFETYKGKCFYEHSVDALKAHSLSPIVIVTNDDLFPSFKRNDVEFIIEHDTNAYQGPLFAMYQALSSIADADWFFVLSCDIPFVHSAFVEYMIRLTKDSEYDAIVPVQADQIHPLLALYHRRSLVTMKQLVDRNERKIRLFLDQIRVQTIPFSNEDSVFININHREDWLTYKQASQQTKEAHNEQSLTQRTEIFYKK</sequence>
<name>A0A398B5U7_9BACI</name>
<feature type="binding site" evidence="8">
    <location>
        <position position="100"/>
    </location>
    <ligand>
        <name>GTP</name>
        <dbReference type="ChEBI" id="CHEBI:37565"/>
    </ligand>
</feature>
<dbReference type="GO" id="GO:0046872">
    <property type="term" value="F:metal ion binding"/>
    <property type="evidence" value="ECO:0007669"/>
    <property type="project" value="UniProtKB-KW"/>
</dbReference>
<comment type="domain">
    <text evidence="8">The N-terminal domain determines nucleotide recognition and specific binding, while the C-terminal domain determines the specific binding to the target protein.</text>
</comment>
<organism evidence="10 11">
    <name type="scientific">Peribacillus asahii</name>
    <dbReference type="NCBI Taxonomy" id="228899"/>
    <lineage>
        <taxon>Bacteria</taxon>
        <taxon>Bacillati</taxon>
        <taxon>Bacillota</taxon>
        <taxon>Bacilli</taxon>
        <taxon>Bacillales</taxon>
        <taxon>Bacillaceae</taxon>
        <taxon>Peribacillus</taxon>
    </lineage>
</organism>
<protein>
    <recommendedName>
        <fullName evidence="8">Probable molybdenum cofactor guanylyltransferase</fullName>
        <shortName evidence="8">MoCo guanylyltransferase</shortName>
        <ecNumber evidence="8">2.7.7.77</ecNumber>
    </recommendedName>
    <alternativeName>
        <fullName evidence="8">GTP:molybdopterin guanylyltransferase</fullName>
    </alternativeName>
    <alternativeName>
        <fullName evidence="8">Mo-MPT guanylyltransferase</fullName>
    </alternativeName>
    <alternativeName>
        <fullName evidence="8">Molybdopterin guanylyltransferase</fullName>
    </alternativeName>
    <alternativeName>
        <fullName evidence="8">Molybdopterin-guanine dinucleotide synthase</fullName>
        <shortName evidence="8">MGD synthase</shortName>
    </alternativeName>
</protein>
<evidence type="ECO:0000256" key="4">
    <source>
        <dbReference type="ARBA" id="ARBA00022741"/>
    </source>
</evidence>
<gene>
    <name evidence="8" type="primary">mobA</name>
    <name evidence="10" type="ORF">D1953_11655</name>
</gene>
<evidence type="ECO:0000256" key="1">
    <source>
        <dbReference type="ARBA" id="ARBA00022490"/>
    </source>
</evidence>
<evidence type="ECO:0000256" key="3">
    <source>
        <dbReference type="ARBA" id="ARBA00022723"/>
    </source>
</evidence>
<feature type="domain" description="MobA-like NTP transferase" evidence="9">
    <location>
        <begin position="5"/>
        <end position="163"/>
    </location>
</feature>
<evidence type="ECO:0000256" key="6">
    <source>
        <dbReference type="ARBA" id="ARBA00023134"/>
    </source>
</evidence>
<dbReference type="Proteomes" id="UP000266016">
    <property type="component" value="Unassembled WGS sequence"/>
</dbReference>
<comment type="caution">
    <text evidence="10">The sequence shown here is derived from an EMBL/GenBank/DDBJ whole genome shotgun (WGS) entry which is preliminary data.</text>
</comment>
<dbReference type="PANTHER" id="PTHR19136">
    <property type="entry name" value="MOLYBDENUM COFACTOR GUANYLYLTRANSFERASE"/>
    <property type="match status" value="1"/>
</dbReference>
<dbReference type="HAMAP" id="MF_00316">
    <property type="entry name" value="MobA"/>
    <property type="match status" value="1"/>
</dbReference>
<dbReference type="InterPro" id="IPR029044">
    <property type="entry name" value="Nucleotide-diphossugar_trans"/>
</dbReference>
<evidence type="ECO:0000256" key="2">
    <source>
        <dbReference type="ARBA" id="ARBA00022679"/>
    </source>
</evidence>
<dbReference type="SUPFAM" id="SSF53448">
    <property type="entry name" value="Nucleotide-diphospho-sugar transferases"/>
    <property type="match status" value="1"/>
</dbReference>
<keyword evidence="2 8" id="KW-0808">Transferase</keyword>